<gene>
    <name evidence="1" type="ORF">Salat_0885400</name>
</gene>
<evidence type="ECO:0000313" key="1">
    <source>
        <dbReference type="EMBL" id="KAK4431233.1"/>
    </source>
</evidence>
<dbReference type="Proteomes" id="UP001293254">
    <property type="component" value="Unassembled WGS sequence"/>
</dbReference>
<comment type="caution">
    <text evidence="1">The sequence shown here is derived from an EMBL/GenBank/DDBJ whole genome shotgun (WGS) entry which is preliminary data.</text>
</comment>
<proteinExistence type="predicted"/>
<dbReference type="AlphaFoldDB" id="A0AAE1YKH4"/>
<dbReference type="EMBL" id="JACGWO010000003">
    <property type="protein sequence ID" value="KAK4431233.1"/>
    <property type="molecule type" value="Genomic_DNA"/>
</dbReference>
<name>A0AAE1YKH4_9LAMI</name>
<accession>A0AAE1YKH4</accession>
<organism evidence="1 2">
    <name type="scientific">Sesamum alatum</name>
    <dbReference type="NCBI Taxonomy" id="300844"/>
    <lineage>
        <taxon>Eukaryota</taxon>
        <taxon>Viridiplantae</taxon>
        <taxon>Streptophyta</taxon>
        <taxon>Embryophyta</taxon>
        <taxon>Tracheophyta</taxon>
        <taxon>Spermatophyta</taxon>
        <taxon>Magnoliopsida</taxon>
        <taxon>eudicotyledons</taxon>
        <taxon>Gunneridae</taxon>
        <taxon>Pentapetalae</taxon>
        <taxon>asterids</taxon>
        <taxon>lamiids</taxon>
        <taxon>Lamiales</taxon>
        <taxon>Pedaliaceae</taxon>
        <taxon>Sesamum</taxon>
    </lineage>
</organism>
<sequence length="165" mass="18646">MSMKKHKIDFRDCIRIWWLVPWHHGGLPHLGSARSSPSAPPSFGRLNGHQPRVVLVTAPDTSRTEFRAVQTLRVNNIMASTLLLRQTAIMLSRDRSCGASVLMLYWGFHSSGSDLCFSASTAPKQRAAAIGQGMMMMMILIKQKNMVRKRRFSSMMQNKFLDVLL</sequence>
<evidence type="ECO:0000313" key="2">
    <source>
        <dbReference type="Proteomes" id="UP001293254"/>
    </source>
</evidence>
<protein>
    <submittedName>
        <fullName evidence="1">Uncharacterized protein</fullName>
    </submittedName>
</protein>
<reference evidence="1" key="1">
    <citation type="submission" date="2020-06" db="EMBL/GenBank/DDBJ databases">
        <authorList>
            <person name="Li T."/>
            <person name="Hu X."/>
            <person name="Zhang T."/>
            <person name="Song X."/>
            <person name="Zhang H."/>
            <person name="Dai N."/>
            <person name="Sheng W."/>
            <person name="Hou X."/>
            <person name="Wei L."/>
        </authorList>
    </citation>
    <scope>NUCLEOTIDE SEQUENCE</scope>
    <source>
        <strain evidence="1">3651</strain>
        <tissue evidence="1">Leaf</tissue>
    </source>
</reference>
<reference evidence="1" key="2">
    <citation type="journal article" date="2024" name="Plant">
        <title>Genomic evolution and insights into agronomic trait innovations of Sesamum species.</title>
        <authorList>
            <person name="Miao H."/>
            <person name="Wang L."/>
            <person name="Qu L."/>
            <person name="Liu H."/>
            <person name="Sun Y."/>
            <person name="Le M."/>
            <person name="Wang Q."/>
            <person name="Wei S."/>
            <person name="Zheng Y."/>
            <person name="Lin W."/>
            <person name="Duan Y."/>
            <person name="Cao H."/>
            <person name="Xiong S."/>
            <person name="Wang X."/>
            <person name="Wei L."/>
            <person name="Li C."/>
            <person name="Ma Q."/>
            <person name="Ju M."/>
            <person name="Zhao R."/>
            <person name="Li G."/>
            <person name="Mu C."/>
            <person name="Tian Q."/>
            <person name="Mei H."/>
            <person name="Zhang T."/>
            <person name="Gao T."/>
            <person name="Zhang H."/>
        </authorList>
    </citation>
    <scope>NUCLEOTIDE SEQUENCE</scope>
    <source>
        <strain evidence="1">3651</strain>
    </source>
</reference>
<keyword evidence="2" id="KW-1185">Reference proteome</keyword>